<protein>
    <submittedName>
        <fullName evidence="2">Uncharacterized protein</fullName>
    </submittedName>
</protein>
<evidence type="ECO:0000313" key="3">
    <source>
        <dbReference type="Proteomes" id="UP001168877"/>
    </source>
</evidence>
<proteinExistence type="predicted"/>
<gene>
    <name evidence="2" type="ORF">LWI29_024137</name>
</gene>
<accession>A0AA39SWF0</accession>
<reference evidence="2" key="1">
    <citation type="journal article" date="2022" name="Plant J.">
        <title>Strategies of tolerance reflected in two North American maple genomes.</title>
        <authorList>
            <person name="McEvoy S.L."/>
            <person name="Sezen U.U."/>
            <person name="Trouern-Trend A."/>
            <person name="McMahon S.M."/>
            <person name="Schaberg P.G."/>
            <person name="Yang J."/>
            <person name="Wegrzyn J.L."/>
            <person name="Swenson N.G."/>
        </authorList>
    </citation>
    <scope>NUCLEOTIDE SEQUENCE</scope>
    <source>
        <strain evidence="2">NS2018</strain>
    </source>
</reference>
<organism evidence="2 3">
    <name type="scientific">Acer saccharum</name>
    <name type="common">Sugar maple</name>
    <dbReference type="NCBI Taxonomy" id="4024"/>
    <lineage>
        <taxon>Eukaryota</taxon>
        <taxon>Viridiplantae</taxon>
        <taxon>Streptophyta</taxon>
        <taxon>Embryophyta</taxon>
        <taxon>Tracheophyta</taxon>
        <taxon>Spermatophyta</taxon>
        <taxon>Magnoliopsida</taxon>
        <taxon>eudicotyledons</taxon>
        <taxon>Gunneridae</taxon>
        <taxon>Pentapetalae</taxon>
        <taxon>rosids</taxon>
        <taxon>malvids</taxon>
        <taxon>Sapindales</taxon>
        <taxon>Sapindaceae</taxon>
        <taxon>Hippocastanoideae</taxon>
        <taxon>Acereae</taxon>
        <taxon>Acer</taxon>
    </lineage>
</organism>
<evidence type="ECO:0000256" key="1">
    <source>
        <dbReference type="SAM" id="MobiDB-lite"/>
    </source>
</evidence>
<feature type="compositionally biased region" description="Basic and acidic residues" evidence="1">
    <location>
        <begin position="35"/>
        <end position="49"/>
    </location>
</feature>
<keyword evidence="3" id="KW-1185">Reference proteome</keyword>
<dbReference type="PANTHER" id="PTHR33983">
    <property type="entry name" value="OS07G0185900 PROTEIN"/>
    <property type="match status" value="1"/>
</dbReference>
<feature type="region of interest" description="Disordered" evidence="1">
    <location>
        <begin position="92"/>
        <end position="144"/>
    </location>
</feature>
<feature type="compositionally biased region" description="Polar residues" evidence="1">
    <location>
        <begin position="128"/>
        <end position="144"/>
    </location>
</feature>
<comment type="caution">
    <text evidence="2">The sequence shown here is derived from an EMBL/GenBank/DDBJ whole genome shotgun (WGS) entry which is preliminary data.</text>
</comment>
<dbReference type="EMBL" id="JAUESC010000004">
    <property type="protein sequence ID" value="KAK0597332.1"/>
    <property type="molecule type" value="Genomic_DNA"/>
</dbReference>
<reference evidence="2" key="2">
    <citation type="submission" date="2023-06" db="EMBL/GenBank/DDBJ databases">
        <authorList>
            <person name="Swenson N.G."/>
            <person name="Wegrzyn J.L."/>
            <person name="Mcevoy S.L."/>
        </authorList>
    </citation>
    <scope>NUCLEOTIDE SEQUENCE</scope>
    <source>
        <strain evidence="2">NS2018</strain>
        <tissue evidence="2">Leaf</tissue>
    </source>
</reference>
<dbReference type="Proteomes" id="UP001168877">
    <property type="component" value="Unassembled WGS sequence"/>
</dbReference>
<evidence type="ECO:0000313" key="2">
    <source>
        <dbReference type="EMBL" id="KAK0597332.1"/>
    </source>
</evidence>
<feature type="region of interest" description="Disordered" evidence="1">
    <location>
        <begin position="29"/>
        <end position="61"/>
    </location>
</feature>
<name>A0AA39SWF0_ACESA</name>
<dbReference type="PANTHER" id="PTHR33983:SF16">
    <property type="match status" value="1"/>
</dbReference>
<sequence>MSKYIELLDAGVRIAARFHSHCPQTARLYYHPPSNHHDDYLRPHHDGSIDHAPVQDPTRTAMASCSVNAAQERSPGVSMPLSRMNQIVSRIQRAGSSTAPSSSAQVQRGGPHTASSSLPISSSSADSRVQTNTTVSSFQHASPSNTIFSNASSAGNISPCQNSLHSLTNCDQPLSTGILPSPPAHINASPNLPVSTVSSLPMNLHPVVTRSKIGVFKPKYVELIDVGVRLAARFHSHCPHTARLYYHPPSNHEDDHLSFQYFAQHGGSGGHAPVQDSTRTAMANCSIHAFDTKELIFYSIV</sequence>
<dbReference type="AlphaFoldDB" id="A0AA39SWF0"/>
<feature type="compositionally biased region" description="Polar residues" evidence="1">
    <location>
        <begin position="92"/>
        <end position="106"/>
    </location>
</feature>
<feature type="compositionally biased region" description="Low complexity" evidence="1">
    <location>
        <begin position="115"/>
        <end position="127"/>
    </location>
</feature>